<dbReference type="Proteomes" id="UP001058330">
    <property type="component" value="Plasmid pHl5678-2"/>
</dbReference>
<reference evidence="2" key="1">
    <citation type="submission" date="2021-07" db="EMBL/GenBank/DDBJ databases">
        <title>Studies on halocins as antimicrobial molecules from haloarchaea.</title>
        <authorList>
            <person name="Kumar S."/>
            <person name="Khare S.K."/>
        </authorList>
    </citation>
    <scope>NUCLEOTIDE SEQUENCE</scope>
    <source>
        <strain evidence="2">NCIM 5678</strain>
        <plasmid evidence="2">pHl5678-2</plasmid>
    </source>
</reference>
<keyword evidence="3" id="KW-1185">Reference proteome</keyword>
<keyword evidence="2" id="KW-0614">Plasmid</keyword>
<dbReference type="RefSeq" id="WP_258303809.1">
    <property type="nucleotide sequence ID" value="NZ_CP078065.1"/>
</dbReference>
<dbReference type="EMBL" id="CP078065">
    <property type="protein sequence ID" value="UVE52454.1"/>
    <property type="molecule type" value="Genomic_DNA"/>
</dbReference>
<dbReference type="GeneID" id="74530801"/>
<dbReference type="PANTHER" id="PTHR42860:SF1">
    <property type="entry name" value="VITAMIN B12-BINDING PROTEIN"/>
    <property type="match status" value="1"/>
</dbReference>
<dbReference type="PANTHER" id="PTHR42860">
    <property type="entry name" value="VITAMIN B12-BINDING PROTEIN"/>
    <property type="match status" value="1"/>
</dbReference>
<name>A0ABY5RJB5_HALLR</name>
<organism evidence="2 3">
    <name type="scientific">Haloferax larsenii</name>
    <dbReference type="NCBI Taxonomy" id="302484"/>
    <lineage>
        <taxon>Archaea</taxon>
        <taxon>Methanobacteriati</taxon>
        <taxon>Methanobacteriota</taxon>
        <taxon>Stenosarchaea group</taxon>
        <taxon>Halobacteria</taxon>
        <taxon>Halobacteriales</taxon>
        <taxon>Haloferacaceae</taxon>
        <taxon>Haloferax</taxon>
    </lineage>
</organism>
<evidence type="ECO:0000313" key="2">
    <source>
        <dbReference type="EMBL" id="UVE52454.1"/>
    </source>
</evidence>
<dbReference type="Gene3D" id="3.40.50.1980">
    <property type="entry name" value="Nitrogenase molybdenum iron protein domain"/>
    <property type="match status" value="2"/>
</dbReference>
<dbReference type="InterPro" id="IPR051030">
    <property type="entry name" value="Vitamin_B12-ABC_binding"/>
</dbReference>
<sequence>MRVVSLVPSATELLTAIGTDPIGISHSCDYPPRVTTQPTLTSTTIDHEGRSSREIDDQVSSIDGAAYDLDAHRLDDLDPDLVVTQSTCDICAVDSSDVFEAVRDRNLDAEVLALDPHSLDDVLTALLRVGEAVGKTMDAATLRFEIHERINAVESRVAGLDSPRTAVLDWTDPLYRSGHWVRDLVELAGGDSSFQPDGRSEQIRWDALVEYDPERLVVAPCGFPRERAVDTVSTLAERDEWNDLTAVEEGHVYAVDGNALFNRPGPRLVDSLEVLASCIHPELSAVLDDELASRVENVAQQSGDKNAVQQS</sequence>
<accession>A0ABY5RJB5</accession>
<proteinExistence type="predicted"/>
<protein>
    <submittedName>
        <fullName evidence="2">ABC transporter substrate-binding protein</fullName>
    </submittedName>
</protein>
<dbReference type="InterPro" id="IPR002491">
    <property type="entry name" value="ABC_transptr_periplasmic_BD"/>
</dbReference>
<dbReference type="PROSITE" id="PS50983">
    <property type="entry name" value="FE_B12_PBP"/>
    <property type="match status" value="1"/>
</dbReference>
<feature type="domain" description="Fe/B12 periplasmic-binding" evidence="1">
    <location>
        <begin position="2"/>
        <end position="283"/>
    </location>
</feature>
<evidence type="ECO:0000259" key="1">
    <source>
        <dbReference type="PROSITE" id="PS50983"/>
    </source>
</evidence>
<geneLocation type="plasmid" evidence="2 3">
    <name>pHl5678-2</name>
</geneLocation>
<evidence type="ECO:0000313" key="3">
    <source>
        <dbReference type="Proteomes" id="UP001058330"/>
    </source>
</evidence>
<gene>
    <name evidence="2" type="ORF">KU306_17750</name>
</gene>
<dbReference type="Pfam" id="PF01497">
    <property type="entry name" value="Peripla_BP_2"/>
    <property type="match status" value="1"/>
</dbReference>
<dbReference type="SUPFAM" id="SSF53807">
    <property type="entry name" value="Helical backbone' metal receptor"/>
    <property type="match status" value="1"/>
</dbReference>